<feature type="non-terminal residue" evidence="3">
    <location>
        <position position="1"/>
    </location>
</feature>
<dbReference type="AlphaFoldDB" id="A0A643BYN5"/>
<dbReference type="SUPFAM" id="SSF46934">
    <property type="entry name" value="UBA-like"/>
    <property type="match status" value="1"/>
</dbReference>
<evidence type="ECO:0000313" key="4">
    <source>
        <dbReference type="Proteomes" id="UP000437017"/>
    </source>
</evidence>
<accession>A0A643BYN5</accession>
<feature type="region of interest" description="Disordered" evidence="1">
    <location>
        <begin position="31"/>
        <end position="67"/>
    </location>
</feature>
<protein>
    <recommendedName>
        <fullName evidence="2">CUE domain-containing protein</fullName>
    </recommendedName>
</protein>
<organism evidence="3 4">
    <name type="scientific">Balaenoptera physalus</name>
    <name type="common">Fin whale</name>
    <name type="synonym">Balaena physalus</name>
    <dbReference type="NCBI Taxonomy" id="9770"/>
    <lineage>
        <taxon>Eukaryota</taxon>
        <taxon>Metazoa</taxon>
        <taxon>Chordata</taxon>
        <taxon>Craniata</taxon>
        <taxon>Vertebrata</taxon>
        <taxon>Euteleostomi</taxon>
        <taxon>Mammalia</taxon>
        <taxon>Eutheria</taxon>
        <taxon>Laurasiatheria</taxon>
        <taxon>Artiodactyla</taxon>
        <taxon>Whippomorpha</taxon>
        <taxon>Cetacea</taxon>
        <taxon>Mysticeti</taxon>
        <taxon>Balaenopteridae</taxon>
        <taxon>Balaenoptera</taxon>
    </lineage>
</organism>
<evidence type="ECO:0000259" key="2">
    <source>
        <dbReference type="PROSITE" id="PS51140"/>
    </source>
</evidence>
<dbReference type="InterPro" id="IPR009060">
    <property type="entry name" value="UBA-like_sf"/>
</dbReference>
<feature type="region of interest" description="Disordered" evidence="1">
    <location>
        <begin position="90"/>
        <end position="119"/>
    </location>
</feature>
<dbReference type="GO" id="GO:0006355">
    <property type="term" value="P:regulation of DNA-templated transcription"/>
    <property type="evidence" value="ECO:0007669"/>
    <property type="project" value="TreeGrafter"/>
</dbReference>
<dbReference type="InterPro" id="IPR041800">
    <property type="entry name" value="ASCC2_CUE"/>
</dbReference>
<keyword evidence="4" id="KW-1185">Reference proteome</keyword>
<gene>
    <name evidence="3" type="ORF">E2I00_016506</name>
</gene>
<dbReference type="PROSITE" id="PS51140">
    <property type="entry name" value="CUE"/>
    <property type="match status" value="1"/>
</dbReference>
<dbReference type="Proteomes" id="UP000437017">
    <property type="component" value="Unassembled WGS sequence"/>
</dbReference>
<feature type="domain" description="CUE" evidence="2">
    <location>
        <begin position="543"/>
        <end position="586"/>
    </location>
</feature>
<feature type="region of interest" description="Disordered" evidence="1">
    <location>
        <begin position="645"/>
        <end position="764"/>
    </location>
</feature>
<feature type="compositionally biased region" description="Basic residues" evidence="1">
    <location>
        <begin position="95"/>
        <end position="110"/>
    </location>
</feature>
<feature type="compositionally biased region" description="Basic and acidic residues" evidence="1">
    <location>
        <begin position="710"/>
        <end position="719"/>
    </location>
</feature>
<comment type="caution">
    <text evidence="3">The sequence shown here is derived from an EMBL/GenBank/DDBJ whole genome shotgun (WGS) entry which is preliminary data.</text>
</comment>
<name>A0A643BYN5_BALPH</name>
<dbReference type="PANTHER" id="PTHR21494">
    <property type="entry name" value="ACTIVATING SIGNAL COINTEGRATOR 1 COMPLEX SUBUNIT 2 ASC-1 COMPLEX SUBUNIT P100"/>
    <property type="match status" value="1"/>
</dbReference>
<evidence type="ECO:0000256" key="1">
    <source>
        <dbReference type="SAM" id="MobiDB-lite"/>
    </source>
</evidence>
<dbReference type="GO" id="GO:0043130">
    <property type="term" value="F:ubiquitin binding"/>
    <property type="evidence" value="ECO:0007669"/>
    <property type="project" value="InterPro"/>
</dbReference>
<dbReference type="InterPro" id="IPR052586">
    <property type="entry name" value="ASCC2"/>
</dbReference>
<dbReference type="InterPro" id="IPR003892">
    <property type="entry name" value="CUE"/>
</dbReference>
<proteinExistence type="predicted"/>
<feature type="compositionally biased region" description="Acidic residues" evidence="1">
    <location>
        <begin position="684"/>
        <end position="699"/>
    </location>
</feature>
<dbReference type="PANTHER" id="PTHR21494:SF0">
    <property type="entry name" value="ACTIVATING SIGNAL COINTEGRATOR 1 COMPLEX SUBUNIT 2"/>
    <property type="match status" value="1"/>
</dbReference>
<dbReference type="Pfam" id="PF02845">
    <property type="entry name" value="CUE"/>
    <property type="match status" value="1"/>
</dbReference>
<evidence type="ECO:0000313" key="3">
    <source>
        <dbReference type="EMBL" id="KAB0392882.1"/>
    </source>
</evidence>
<dbReference type="Gene3D" id="1.10.8.10">
    <property type="entry name" value="DNA helicase RuvA subunit, C-terminal domain"/>
    <property type="match status" value="1"/>
</dbReference>
<dbReference type="CDD" id="cd14364">
    <property type="entry name" value="CUE_ASCC2"/>
    <property type="match status" value="1"/>
</dbReference>
<dbReference type="EMBL" id="SGJD01003473">
    <property type="protein sequence ID" value="KAB0392882.1"/>
    <property type="molecule type" value="Genomic_DNA"/>
</dbReference>
<sequence length="764" mass="85301">LKSRLLWTPEVPTLWELSPWTVAAAAPAAVQRRQWSRRGGSMQHNASSAPGPTPDQPQGPEDREAEDFTSADLEVGGLWLTTAETQPGLLPCYHRPPRRKQPLCSQRRKLSSSSLLGEQTPRAEDRLVFCTIQTAPQRQHSHPSGGVLATFVASDLDWFLALPHDKFWCQVVFDETLQKCLDSYLHYVPRNFDQWVAPAPEVVDMEKCLHQSVFLAFLHMSTHKESKDHFISPSAFGEILYNNFQFDIPKILDLCVLFGKGNSPLLQKMIGNIFIQQPSYYNDLDETMPTILQVFSNILQHCGLQGDGACATPQKLEERGRLTPSDTPLLELKDIVLYLCDTCTTLWAFPDIFPLACPTFQKHNFCYRLASFYEIAIPKLESAIKKRRLTRLSHSRKKLLEIFHILLNQICLLPVLESSCDNIQGFVEAFLQIFGSSLQEKRSLRNYDALFPVADDVSLLQQASSALDETRTAYILQAVDSAWEGVDRRKATDAKDPPVAEHPNGVMEAAEAVSRPSSLRQNSEEEECLGAAAAPGPAVCGVESDSLISQVKDLLPDLGEGFILACLKHYSYDPEQVINNILEGRLAPALCQLDRGLDRRVKPDPTPLLTGGWRRYEQYSVLVEEVPVQPGEDSPCDCEDEYDAAYDGSPVGAHDADSGDELLSRRPFTIPQALRTKVPRGGQEEDEEEEEEEAEDEAPTPDHFAQDPAALREKAEARRMAFLARKGYRHDSSTAEEGSPQATRANHNRRAVADRKGSKGMIPS</sequence>
<reference evidence="3 4" key="1">
    <citation type="journal article" date="2019" name="PLoS ONE">
        <title>Genomic analyses reveal an absence of contemporary introgressive admixture between fin whales and blue whales, despite known hybrids.</title>
        <authorList>
            <person name="Westbury M.V."/>
            <person name="Petersen B."/>
            <person name="Lorenzen E.D."/>
        </authorList>
    </citation>
    <scope>NUCLEOTIDE SEQUENCE [LARGE SCALE GENOMIC DNA]</scope>
    <source>
        <strain evidence="3">FinWhale-01</strain>
    </source>
</reference>
<dbReference type="SMART" id="SM00546">
    <property type="entry name" value="CUE"/>
    <property type="match status" value="1"/>
</dbReference>
<dbReference type="OrthoDB" id="5577209at2759"/>